<feature type="region of interest" description="Disordered" evidence="1">
    <location>
        <begin position="1"/>
        <end position="24"/>
    </location>
</feature>
<evidence type="ECO:0000313" key="2">
    <source>
        <dbReference type="EMBL" id="EKX36733.1"/>
    </source>
</evidence>
<name>L1IKF8_GUITC</name>
<reference evidence="4" key="2">
    <citation type="submission" date="2012-11" db="EMBL/GenBank/DDBJ databases">
        <authorList>
            <person name="Kuo A."/>
            <person name="Curtis B.A."/>
            <person name="Tanifuji G."/>
            <person name="Burki F."/>
            <person name="Gruber A."/>
            <person name="Irimia M."/>
            <person name="Maruyama S."/>
            <person name="Arias M.C."/>
            <person name="Ball S.G."/>
            <person name="Gile G.H."/>
            <person name="Hirakawa Y."/>
            <person name="Hopkins J.F."/>
            <person name="Rensing S.A."/>
            <person name="Schmutz J."/>
            <person name="Symeonidi A."/>
            <person name="Elias M."/>
            <person name="Eveleigh R.J."/>
            <person name="Herman E.K."/>
            <person name="Klute M.J."/>
            <person name="Nakayama T."/>
            <person name="Obornik M."/>
            <person name="Reyes-Prieto A."/>
            <person name="Armbrust E.V."/>
            <person name="Aves S.J."/>
            <person name="Beiko R.G."/>
            <person name="Coutinho P."/>
            <person name="Dacks J.B."/>
            <person name="Durnford D.G."/>
            <person name="Fast N.M."/>
            <person name="Green B.R."/>
            <person name="Grisdale C."/>
            <person name="Hempe F."/>
            <person name="Henrissat B."/>
            <person name="Hoppner M.P."/>
            <person name="Ishida K.-I."/>
            <person name="Kim E."/>
            <person name="Koreny L."/>
            <person name="Kroth P.G."/>
            <person name="Liu Y."/>
            <person name="Malik S.-B."/>
            <person name="Maier U.G."/>
            <person name="McRose D."/>
            <person name="Mock T."/>
            <person name="Neilson J.A."/>
            <person name="Onodera N.T."/>
            <person name="Poole A.M."/>
            <person name="Pritham E.J."/>
            <person name="Richards T.A."/>
            <person name="Rocap G."/>
            <person name="Roy S.W."/>
            <person name="Sarai C."/>
            <person name="Schaack S."/>
            <person name="Shirato S."/>
            <person name="Slamovits C.H."/>
            <person name="Spencer D.F."/>
            <person name="Suzuki S."/>
            <person name="Worden A.Z."/>
            <person name="Zauner S."/>
            <person name="Barry K."/>
            <person name="Bell C."/>
            <person name="Bharti A.K."/>
            <person name="Crow J.A."/>
            <person name="Grimwood J."/>
            <person name="Kramer R."/>
            <person name="Lindquist E."/>
            <person name="Lucas S."/>
            <person name="Salamov A."/>
            <person name="McFadden G.I."/>
            <person name="Lane C.E."/>
            <person name="Keeling P.J."/>
            <person name="Gray M.W."/>
            <person name="Grigoriev I.V."/>
            <person name="Archibald J.M."/>
        </authorList>
    </citation>
    <scope>NUCLEOTIDE SEQUENCE</scope>
    <source>
        <strain evidence="4">CCMP2712</strain>
    </source>
</reference>
<evidence type="ECO:0000256" key="1">
    <source>
        <dbReference type="SAM" id="MobiDB-lite"/>
    </source>
</evidence>
<dbReference type="GeneID" id="17293493"/>
<feature type="compositionally biased region" description="Low complexity" evidence="1">
    <location>
        <begin position="137"/>
        <end position="147"/>
    </location>
</feature>
<dbReference type="RefSeq" id="XP_005823713.1">
    <property type="nucleotide sequence ID" value="XM_005823656.1"/>
</dbReference>
<reference evidence="2 4" key="1">
    <citation type="journal article" date="2012" name="Nature">
        <title>Algal genomes reveal evolutionary mosaicism and the fate of nucleomorphs.</title>
        <authorList>
            <consortium name="DOE Joint Genome Institute"/>
            <person name="Curtis B.A."/>
            <person name="Tanifuji G."/>
            <person name="Burki F."/>
            <person name="Gruber A."/>
            <person name="Irimia M."/>
            <person name="Maruyama S."/>
            <person name="Arias M.C."/>
            <person name="Ball S.G."/>
            <person name="Gile G.H."/>
            <person name="Hirakawa Y."/>
            <person name="Hopkins J.F."/>
            <person name="Kuo A."/>
            <person name="Rensing S.A."/>
            <person name="Schmutz J."/>
            <person name="Symeonidi A."/>
            <person name="Elias M."/>
            <person name="Eveleigh R.J."/>
            <person name="Herman E.K."/>
            <person name="Klute M.J."/>
            <person name="Nakayama T."/>
            <person name="Obornik M."/>
            <person name="Reyes-Prieto A."/>
            <person name="Armbrust E.V."/>
            <person name="Aves S.J."/>
            <person name="Beiko R.G."/>
            <person name="Coutinho P."/>
            <person name="Dacks J.B."/>
            <person name="Durnford D.G."/>
            <person name="Fast N.M."/>
            <person name="Green B.R."/>
            <person name="Grisdale C.J."/>
            <person name="Hempel F."/>
            <person name="Henrissat B."/>
            <person name="Hoppner M.P."/>
            <person name="Ishida K."/>
            <person name="Kim E."/>
            <person name="Koreny L."/>
            <person name="Kroth P.G."/>
            <person name="Liu Y."/>
            <person name="Malik S.B."/>
            <person name="Maier U.G."/>
            <person name="McRose D."/>
            <person name="Mock T."/>
            <person name="Neilson J.A."/>
            <person name="Onodera N.T."/>
            <person name="Poole A.M."/>
            <person name="Pritham E.J."/>
            <person name="Richards T.A."/>
            <person name="Rocap G."/>
            <person name="Roy S.W."/>
            <person name="Sarai C."/>
            <person name="Schaack S."/>
            <person name="Shirato S."/>
            <person name="Slamovits C.H."/>
            <person name="Spencer D.F."/>
            <person name="Suzuki S."/>
            <person name="Worden A.Z."/>
            <person name="Zauner S."/>
            <person name="Barry K."/>
            <person name="Bell C."/>
            <person name="Bharti A.K."/>
            <person name="Crow J.A."/>
            <person name="Grimwood J."/>
            <person name="Kramer R."/>
            <person name="Lindquist E."/>
            <person name="Lucas S."/>
            <person name="Salamov A."/>
            <person name="McFadden G.I."/>
            <person name="Lane C.E."/>
            <person name="Keeling P.J."/>
            <person name="Gray M.W."/>
            <person name="Grigoriev I.V."/>
            <person name="Archibald J.M."/>
        </authorList>
    </citation>
    <scope>NUCLEOTIDE SEQUENCE</scope>
    <source>
        <strain evidence="2 4">CCMP2712</strain>
    </source>
</reference>
<evidence type="ECO:0000313" key="3">
    <source>
        <dbReference type="EnsemblProtists" id="EKX36733"/>
    </source>
</evidence>
<dbReference type="HOGENOM" id="CLU_981574_0_0_1"/>
<evidence type="ECO:0000313" key="4">
    <source>
        <dbReference type="Proteomes" id="UP000011087"/>
    </source>
</evidence>
<gene>
    <name evidence="2" type="ORF">GUITHDRAFT_117032</name>
</gene>
<dbReference type="KEGG" id="gtt:GUITHDRAFT_117032"/>
<dbReference type="PaxDb" id="55529-EKX36733"/>
<reference evidence="3" key="3">
    <citation type="submission" date="2016-03" db="UniProtKB">
        <authorList>
            <consortium name="EnsemblProtists"/>
        </authorList>
    </citation>
    <scope>IDENTIFICATION</scope>
</reference>
<dbReference type="EMBL" id="JH993068">
    <property type="protein sequence ID" value="EKX36733.1"/>
    <property type="molecule type" value="Genomic_DNA"/>
</dbReference>
<dbReference type="AlphaFoldDB" id="L1IKF8"/>
<sequence>MQAHELSSGRVESRQRPPVDRSQTVPAKILIPPEPVGGAWLRREVENAGRPVSFDSSNMGHMVDYRGNQDLDFRNTIPPRASQFTSFNTPGNAVMGSGMHGAAQSSAIRNERWHEHRSIGDDFRRMEQIEYLRHQQRQQSHLSSPQSPQSPHPSHPVQYFHESSQLLGAIQHTAPTVHAPAPVKAEDPHLKELVEELDQLFQMYCMHPVGKEVWDTLIQDADGLVDKFEMESRLQACELGLQQVRARGGLELCLLNYAGLDQVQQQVEEGKLEDMSISQVLLEI</sequence>
<feature type="region of interest" description="Disordered" evidence="1">
    <location>
        <begin position="133"/>
        <end position="158"/>
    </location>
</feature>
<accession>L1IKF8</accession>
<protein>
    <submittedName>
        <fullName evidence="2 3">Uncharacterized protein</fullName>
    </submittedName>
</protein>
<organism evidence="2">
    <name type="scientific">Guillardia theta (strain CCMP2712)</name>
    <name type="common">Cryptophyte</name>
    <dbReference type="NCBI Taxonomy" id="905079"/>
    <lineage>
        <taxon>Eukaryota</taxon>
        <taxon>Cryptophyceae</taxon>
        <taxon>Pyrenomonadales</taxon>
        <taxon>Geminigeraceae</taxon>
        <taxon>Guillardia</taxon>
    </lineage>
</organism>
<proteinExistence type="predicted"/>
<keyword evidence="4" id="KW-1185">Reference proteome</keyword>
<dbReference type="EnsemblProtists" id="EKX36733">
    <property type="protein sequence ID" value="EKX36733"/>
    <property type="gene ID" value="GUITHDRAFT_117032"/>
</dbReference>
<dbReference type="Proteomes" id="UP000011087">
    <property type="component" value="Unassembled WGS sequence"/>
</dbReference>